<dbReference type="eggNOG" id="COG2364">
    <property type="taxonomic scope" value="Bacteria"/>
</dbReference>
<protein>
    <recommendedName>
        <fullName evidence="4">Integral membrane protein</fullName>
    </recommendedName>
</protein>
<evidence type="ECO:0000313" key="3">
    <source>
        <dbReference type="Proteomes" id="UP000002255"/>
    </source>
</evidence>
<accession>D1BTR4</accession>
<dbReference type="Proteomes" id="UP000002255">
    <property type="component" value="Chromosome"/>
</dbReference>
<keyword evidence="1" id="KW-0472">Membrane</keyword>
<dbReference type="KEGG" id="xce:Xcel_2024"/>
<keyword evidence="1" id="KW-1133">Transmembrane helix</keyword>
<dbReference type="HOGENOM" id="CLU_083843_0_0_11"/>
<dbReference type="PANTHER" id="PTHR40078:SF1">
    <property type="entry name" value="INTEGRAL MEMBRANE PROTEIN"/>
    <property type="match status" value="1"/>
</dbReference>
<dbReference type="STRING" id="446471.Xcel_2024"/>
<reference evidence="2 3" key="2">
    <citation type="journal article" date="2010" name="Stand. Genomic Sci.">
        <title>Complete genome sequence of Xylanimonas cellulosilytica type strain (XIL07).</title>
        <authorList>
            <person name="Foster B."/>
            <person name="Pukall R."/>
            <person name="Abt B."/>
            <person name="Nolan M."/>
            <person name="Glavina Del Rio T."/>
            <person name="Chen F."/>
            <person name="Lucas S."/>
            <person name="Tice H."/>
            <person name="Pitluck S."/>
            <person name="Cheng J.-F."/>
            <person name="Chertkov O."/>
            <person name="Brettin T."/>
            <person name="Han C."/>
            <person name="Detter J.C."/>
            <person name="Bruce D."/>
            <person name="Goodwin L."/>
            <person name="Ivanova N."/>
            <person name="Mavromatis K."/>
            <person name="Pati A."/>
            <person name="Mikhailova N."/>
            <person name="Chen A."/>
            <person name="Palaniappan K."/>
            <person name="Land M."/>
            <person name="Hauser L."/>
            <person name="Chang Y.-J."/>
            <person name="Jeffries C.D."/>
            <person name="Chain P."/>
            <person name="Rohde M."/>
            <person name="Goeker M."/>
            <person name="Bristow J."/>
            <person name="Eisen J.A."/>
            <person name="Markowitz V."/>
            <person name="Hugenholtz P."/>
            <person name="Kyrpides N.C."/>
            <person name="Klenk H.-P."/>
            <person name="Lapidus A."/>
        </authorList>
    </citation>
    <scope>NUCLEOTIDE SEQUENCE [LARGE SCALE GENOMIC DNA]</scope>
    <source>
        <strain evidence="3">DSM 15894 / CECT 5975 / LMG 20990 / XIL07</strain>
    </source>
</reference>
<dbReference type="PANTHER" id="PTHR40078">
    <property type="entry name" value="INTEGRAL MEMBRANE PROTEIN-RELATED"/>
    <property type="match status" value="1"/>
</dbReference>
<name>D1BTR4_XYLCX</name>
<feature type="transmembrane region" description="Helical" evidence="1">
    <location>
        <begin position="108"/>
        <end position="128"/>
    </location>
</feature>
<feature type="transmembrane region" description="Helical" evidence="1">
    <location>
        <begin position="76"/>
        <end position="96"/>
    </location>
</feature>
<gene>
    <name evidence="2" type="ordered locus">Xcel_2024</name>
</gene>
<evidence type="ECO:0008006" key="4">
    <source>
        <dbReference type="Google" id="ProtNLM"/>
    </source>
</evidence>
<sequence>MTMTPSAQRRATQLLLGLLGFALSMALMLHAGQGGMPWDVLHQGIVRRTGLPFGVVVVAASVLVLLAWIPLRQKPGVGTIANVVVIGATVDPFLALLDQAVPEPGTGLRVVLALAGIVLNGVATAAYIGSRLGPGPRDGLMTGLVARTGRPVREVRTAIEVVVVLTGWALGGTFGWATVAYALGVGPVVQLAARRLAPALTVRGRPAVRPTATRTTP</sequence>
<feature type="transmembrane region" description="Helical" evidence="1">
    <location>
        <begin position="50"/>
        <end position="69"/>
    </location>
</feature>
<dbReference type="EMBL" id="CP001821">
    <property type="protein sequence ID" value="ACZ31043.1"/>
    <property type="molecule type" value="Genomic_DNA"/>
</dbReference>
<dbReference type="RefSeq" id="WP_012878785.1">
    <property type="nucleotide sequence ID" value="NC_013530.1"/>
</dbReference>
<dbReference type="Pfam" id="PF19700">
    <property type="entry name" value="DUF6198"/>
    <property type="match status" value="1"/>
</dbReference>
<reference evidence="3" key="1">
    <citation type="submission" date="2009-11" db="EMBL/GenBank/DDBJ databases">
        <title>The complete chromosome of Xylanimonas cellulosilytica DSM 15894.</title>
        <authorList>
            <consortium name="US DOE Joint Genome Institute (JGI-PGF)"/>
            <person name="Lucas S."/>
            <person name="Copeland A."/>
            <person name="Lapidus A."/>
            <person name="Glavina del Rio T."/>
            <person name="Dalin E."/>
            <person name="Tice H."/>
            <person name="Bruce D."/>
            <person name="Goodwin L."/>
            <person name="Pitluck S."/>
            <person name="Kyrpides N."/>
            <person name="Mavromatis K."/>
            <person name="Ivanova N."/>
            <person name="Mikhailova N."/>
            <person name="Foster B."/>
            <person name="Clum A."/>
            <person name="Brettin T."/>
            <person name="Detter J.C."/>
            <person name="Han C."/>
            <person name="Larimer F."/>
            <person name="Land M."/>
            <person name="Hauser L."/>
            <person name="Markowitz V."/>
            <person name="Cheng J.F."/>
            <person name="Hugenholtz P."/>
            <person name="Woyke T."/>
            <person name="Wu D."/>
            <person name="Gehrich-Schroeter G."/>
            <person name="Schneider S."/>
            <person name="Pukall S.R."/>
            <person name="Klenk H.P."/>
            <person name="Eisen J.A."/>
        </authorList>
    </citation>
    <scope>NUCLEOTIDE SEQUENCE [LARGE SCALE GENOMIC DNA]</scope>
    <source>
        <strain evidence="3">DSM 15894 / CECT 5975 / LMG 20990 / XIL07</strain>
    </source>
</reference>
<evidence type="ECO:0000256" key="1">
    <source>
        <dbReference type="SAM" id="Phobius"/>
    </source>
</evidence>
<dbReference type="AlphaFoldDB" id="D1BTR4"/>
<proteinExistence type="predicted"/>
<organism evidence="2 3">
    <name type="scientific">Xylanimonas cellulosilytica (strain DSM 15894 / JCM 12276 / CECT 5975 / KCTC 9989 / LMG 20990 / NBRC 107835 / XIL07)</name>
    <dbReference type="NCBI Taxonomy" id="446471"/>
    <lineage>
        <taxon>Bacteria</taxon>
        <taxon>Bacillati</taxon>
        <taxon>Actinomycetota</taxon>
        <taxon>Actinomycetes</taxon>
        <taxon>Micrococcales</taxon>
        <taxon>Promicromonosporaceae</taxon>
        <taxon>Xylanimonas</taxon>
    </lineage>
</organism>
<keyword evidence="1" id="KW-0812">Transmembrane</keyword>
<dbReference type="InterPro" id="IPR038750">
    <property type="entry name" value="YczE/YyaS-like"/>
</dbReference>
<evidence type="ECO:0000313" key="2">
    <source>
        <dbReference type="EMBL" id="ACZ31043.1"/>
    </source>
</evidence>
<keyword evidence="3" id="KW-1185">Reference proteome</keyword>